<reference evidence="2" key="1">
    <citation type="journal article" date="2022" name="Mol. Ecol. Resour.">
        <title>The genomes of chicory, endive, great burdock and yacon provide insights into Asteraceae palaeo-polyploidization history and plant inulin production.</title>
        <authorList>
            <person name="Fan W."/>
            <person name="Wang S."/>
            <person name="Wang H."/>
            <person name="Wang A."/>
            <person name="Jiang F."/>
            <person name="Liu H."/>
            <person name="Zhao H."/>
            <person name="Xu D."/>
            <person name="Zhang Y."/>
        </authorList>
    </citation>
    <scope>NUCLEOTIDE SEQUENCE [LARGE SCALE GENOMIC DNA]</scope>
    <source>
        <strain evidence="2">cv. Niubang</strain>
    </source>
</reference>
<keyword evidence="2" id="KW-1185">Reference proteome</keyword>
<evidence type="ECO:0000313" key="1">
    <source>
        <dbReference type="EMBL" id="KAI3734494.1"/>
    </source>
</evidence>
<gene>
    <name evidence="1" type="ORF">L6452_13964</name>
</gene>
<reference evidence="1 2" key="2">
    <citation type="journal article" date="2022" name="Mol. Ecol. Resour.">
        <title>The genomes of chicory, endive, great burdock and yacon provide insights into Asteraceae paleo-polyploidization history and plant inulin production.</title>
        <authorList>
            <person name="Fan W."/>
            <person name="Wang S."/>
            <person name="Wang H."/>
            <person name="Wang A."/>
            <person name="Jiang F."/>
            <person name="Liu H."/>
            <person name="Zhao H."/>
            <person name="Xu D."/>
            <person name="Zhang Y."/>
        </authorList>
    </citation>
    <scope>NUCLEOTIDE SEQUENCE [LARGE SCALE GENOMIC DNA]</scope>
    <source>
        <strain evidence="2">cv. Niubang</strain>
    </source>
</reference>
<dbReference type="Proteomes" id="UP001055879">
    <property type="component" value="Linkage Group LG04"/>
</dbReference>
<sequence length="68" mass="8057">MHFYLSNIVKHKKDLFCLSCFPLPFYFLGYCILDPMGLLEWWTSYISAPGATETGHIIFRHFERPDLE</sequence>
<dbReference type="EMBL" id="CM042050">
    <property type="protein sequence ID" value="KAI3734494.1"/>
    <property type="molecule type" value="Genomic_DNA"/>
</dbReference>
<name>A0ACB9CJR7_ARCLA</name>
<protein>
    <submittedName>
        <fullName evidence="1">Uncharacterized protein</fullName>
    </submittedName>
</protein>
<accession>A0ACB9CJR7</accession>
<proteinExistence type="predicted"/>
<comment type="caution">
    <text evidence="1">The sequence shown here is derived from an EMBL/GenBank/DDBJ whole genome shotgun (WGS) entry which is preliminary data.</text>
</comment>
<evidence type="ECO:0000313" key="2">
    <source>
        <dbReference type="Proteomes" id="UP001055879"/>
    </source>
</evidence>
<organism evidence="1 2">
    <name type="scientific">Arctium lappa</name>
    <name type="common">Greater burdock</name>
    <name type="synonym">Lappa major</name>
    <dbReference type="NCBI Taxonomy" id="4217"/>
    <lineage>
        <taxon>Eukaryota</taxon>
        <taxon>Viridiplantae</taxon>
        <taxon>Streptophyta</taxon>
        <taxon>Embryophyta</taxon>
        <taxon>Tracheophyta</taxon>
        <taxon>Spermatophyta</taxon>
        <taxon>Magnoliopsida</taxon>
        <taxon>eudicotyledons</taxon>
        <taxon>Gunneridae</taxon>
        <taxon>Pentapetalae</taxon>
        <taxon>asterids</taxon>
        <taxon>campanulids</taxon>
        <taxon>Asterales</taxon>
        <taxon>Asteraceae</taxon>
        <taxon>Carduoideae</taxon>
        <taxon>Cardueae</taxon>
        <taxon>Arctiinae</taxon>
        <taxon>Arctium</taxon>
    </lineage>
</organism>